<comment type="caution">
    <text evidence="2">The sequence shown here is derived from an EMBL/GenBank/DDBJ whole genome shotgun (WGS) entry which is preliminary data.</text>
</comment>
<accession>A0ABD3PWG5</accession>
<keyword evidence="3" id="KW-1185">Reference proteome</keyword>
<organism evidence="2 3">
    <name type="scientific">Cyclotella cryptica</name>
    <dbReference type="NCBI Taxonomy" id="29204"/>
    <lineage>
        <taxon>Eukaryota</taxon>
        <taxon>Sar</taxon>
        <taxon>Stramenopiles</taxon>
        <taxon>Ochrophyta</taxon>
        <taxon>Bacillariophyta</taxon>
        <taxon>Coscinodiscophyceae</taxon>
        <taxon>Thalassiosirophycidae</taxon>
        <taxon>Stephanodiscales</taxon>
        <taxon>Stephanodiscaceae</taxon>
        <taxon>Cyclotella</taxon>
    </lineage>
</organism>
<evidence type="ECO:0000313" key="3">
    <source>
        <dbReference type="Proteomes" id="UP001516023"/>
    </source>
</evidence>
<name>A0ABD3PWG5_9STRA</name>
<proteinExistence type="predicted"/>
<evidence type="ECO:0000256" key="1">
    <source>
        <dbReference type="SAM" id="MobiDB-lite"/>
    </source>
</evidence>
<protein>
    <submittedName>
        <fullName evidence="2">Uncharacterized protein</fullName>
    </submittedName>
</protein>
<reference evidence="2 3" key="1">
    <citation type="journal article" date="2020" name="G3 (Bethesda)">
        <title>Improved Reference Genome for Cyclotella cryptica CCMP332, a Model for Cell Wall Morphogenesis, Salinity Adaptation, and Lipid Production in Diatoms (Bacillariophyta).</title>
        <authorList>
            <person name="Roberts W.R."/>
            <person name="Downey K.M."/>
            <person name="Ruck E.C."/>
            <person name="Traller J.C."/>
            <person name="Alverson A.J."/>
        </authorList>
    </citation>
    <scope>NUCLEOTIDE SEQUENCE [LARGE SCALE GENOMIC DNA]</scope>
    <source>
        <strain evidence="2 3">CCMP332</strain>
    </source>
</reference>
<dbReference type="Proteomes" id="UP001516023">
    <property type="component" value="Unassembled WGS sequence"/>
</dbReference>
<evidence type="ECO:0000313" key="2">
    <source>
        <dbReference type="EMBL" id="KAL3792056.1"/>
    </source>
</evidence>
<gene>
    <name evidence="2" type="ORF">HJC23_011221</name>
</gene>
<dbReference type="AlphaFoldDB" id="A0ABD3PWG5"/>
<dbReference type="EMBL" id="JABMIG020000106">
    <property type="protein sequence ID" value="KAL3792056.1"/>
    <property type="molecule type" value="Genomic_DNA"/>
</dbReference>
<sequence length="99" mass="10552">MAKGFVCSLGSGRDDLERDGSGREDFLVEADLWVATVVWVARHLEDWRQRSSADMEKEDMGHGRLGGGGGQARLLVRAAVGGGGCAGRDGFFGIQAAER</sequence>
<feature type="region of interest" description="Disordered" evidence="1">
    <location>
        <begin position="1"/>
        <end position="20"/>
    </location>
</feature>